<accession>A0AAD4CA24</accession>
<reference evidence="2" key="1">
    <citation type="journal article" date="2019" name="Beilstein J. Org. Chem.">
        <title>Nanangenines: drimane sesquiterpenoids as the dominant metabolite cohort of a novel Australian fungus, Aspergillus nanangensis.</title>
        <authorList>
            <person name="Lacey H.J."/>
            <person name="Gilchrist C.L.M."/>
            <person name="Crombie A."/>
            <person name="Kalaitzis J.A."/>
            <person name="Vuong D."/>
            <person name="Rutledge P.J."/>
            <person name="Turner P."/>
            <person name="Pitt J.I."/>
            <person name="Lacey E."/>
            <person name="Chooi Y.H."/>
            <person name="Piggott A.M."/>
        </authorList>
    </citation>
    <scope>NUCLEOTIDE SEQUENCE</scope>
    <source>
        <strain evidence="2">MST-FP2251</strain>
    </source>
</reference>
<dbReference type="AlphaFoldDB" id="A0AAD4CA24"/>
<dbReference type="EMBL" id="VCAU01000257">
    <property type="protein sequence ID" value="KAF9882635.1"/>
    <property type="molecule type" value="Genomic_DNA"/>
</dbReference>
<proteinExistence type="predicted"/>
<gene>
    <name evidence="2" type="ORF">FE257_005822</name>
</gene>
<dbReference type="Proteomes" id="UP001194746">
    <property type="component" value="Unassembled WGS sequence"/>
</dbReference>
<evidence type="ECO:0000256" key="1">
    <source>
        <dbReference type="SAM" id="MobiDB-lite"/>
    </source>
</evidence>
<evidence type="ECO:0000313" key="3">
    <source>
        <dbReference type="Proteomes" id="UP001194746"/>
    </source>
</evidence>
<feature type="compositionally biased region" description="Basic and acidic residues" evidence="1">
    <location>
        <begin position="14"/>
        <end position="25"/>
    </location>
</feature>
<feature type="region of interest" description="Disordered" evidence="1">
    <location>
        <begin position="1"/>
        <end position="25"/>
    </location>
</feature>
<keyword evidence="3" id="KW-1185">Reference proteome</keyword>
<sequence>MDKEIEIETAPGQRNDDLQGSKSDEAGCAENLSGFLCSGTDVGSDAVQAYLKAENRVSLGQTIRGDILTTGVRAKRERHPNRRLEIDMIFMGSTAGNPHPTHDWVEVSAMLVNRTHLHSLWGKPRTDEEIHQWYVRHGITPPEVVTSRYAAPKPPSPLKDIGHQHLMLELLQELMLQAVKQCLAQTETTGSHLRAANRDTDRTANYYKDKNHKGKDPGGEQFTSGIPNDRSHGISSNQGTRQPSGADINELKLQRKLQDLIPQLLRA</sequence>
<feature type="region of interest" description="Disordered" evidence="1">
    <location>
        <begin position="206"/>
        <end position="247"/>
    </location>
</feature>
<name>A0AAD4CA24_ASPNN</name>
<organism evidence="2 3">
    <name type="scientific">Aspergillus nanangensis</name>
    <dbReference type="NCBI Taxonomy" id="2582783"/>
    <lineage>
        <taxon>Eukaryota</taxon>
        <taxon>Fungi</taxon>
        <taxon>Dikarya</taxon>
        <taxon>Ascomycota</taxon>
        <taxon>Pezizomycotina</taxon>
        <taxon>Eurotiomycetes</taxon>
        <taxon>Eurotiomycetidae</taxon>
        <taxon>Eurotiales</taxon>
        <taxon>Aspergillaceae</taxon>
        <taxon>Aspergillus</taxon>
        <taxon>Aspergillus subgen. Circumdati</taxon>
    </lineage>
</organism>
<protein>
    <submittedName>
        <fullName evidence="2">Uncharacterized protein</fullName>
    </submittedName>
</protein>
<reference evidence="2" key="2">
    <citation type="submission" date="2020-02" db="EMBL/GenBank/DDBJ databases">
        <authorList>
            <person name="Gilchrist C.L.M."/>
            <person name="Chooi Y.-H."/>
        </authorList>
    </citation>
    <scope>NUCLEOTIDE SEQUENCE</scope>
    <source>
        <strain evidence="2">MST-FP2251</strain>
    </source>
</reference>
<feature type="compositionally biased region" description="Polar residues" evidence="1">
    <location>
        <begin position="233"/>
        <end position="243"/>
    </location>
</feature>
<comment type="caution">
    <text evidence="2">The sequence shown here is derived from an EMBL/GenBank/DDBJ whole genome shotgun (WGS) entry which is preliminary data.</text>
</comment>
<evidence type="ECO:0000313" key="2">
    <source>
        <dbReference type="EMBL" id="KAF9882635.1"/>
    </source>
</evidence>